<proteinExistence type="inferred from homology"/>
<feature type="transmembrane region" description="Helical" evidence="3">
    <location>
        <begin position="15"/>
        <end position="33"/>
    </location>
</feature>
<dbReference type="Proteomes" id="UP000274131">
    <property type="component" value="Unassembled WGS sequence"/>
</dbReference>
<gene>
    <name evidence="4" type="ORF">EVEC_LOCUS9002</name>
</gene>
<evidence type="ECO:0000313" key="6">
    <source>
        <dbReference type="WBParaSite" id="EVEC_0000959201-mRNA-1"/>
    </source>
</evidence>
<dbReference type="WBParaSite" id="EVEC_0000959201-mRNA-1">
    <property type="protein sequence ID" value="EVEC_0000959201-mRNA-1"/>
    <property type="gene ID" value="EVEC_0000959201"/>
</dbReference>
<dbReference type="PRINTS" id="PR00080">
    <property type="entry name" value="SDRFAMILY"/>
</dbReference>
<dbReference type="SUPFAM" id="SSF51735">
    <property type="entry name" value="NAD(P)-binding Rossmann-fold domains"/>
    <property type="match status" value="1"/>
</dbReference>
<feature type="transmembrane region" description="Helical" evidence="3">
    <location>
        <begin position="304"/>
        <end position="325"/>
    </location>
</feature>
<organism evidence="6">
    <name type="scientific">Enterobius vermicularis</name>
    <name type="common">Human pinworm</name>
    <dbReference type="NCBI Taxonomy" id="51028"/>
    <lineage>
        <taxon>Eukaryota</taxon>
        <taxon>Metazoa</taxon>
        <taxon>Ecdysozoa</taxon>
        <taxon>Nematoda</taxon>
        <taxon>Chromadorea</taxon>
        <taxon>Rhabditida</taxon>
        <taxon>Spirurina</taxon>
        <taxon>Oxyuridomorpha</taxon>
        <taxon>Oxyuroidea</taxon>
        <taxon>Oxyuridae</taxon>
        <taxon>Enterobius</taxon>
    </lineage>
</organism>
<keyword evidence="3" id="KW-1133">Transmembrane helix</keyword>
<dbReference type="InterPro" id="IPR036291">
    <property type="entry name" value="NAD(P)-bd_dom_sf"/>
</dbReference>
<dbReference type="PANTHER" id="PTHR43157">
    <property type="entry name" value="PHOSPHATIDYLINOSITOL-GLYCAN BIOSYNTHESIS CLASS F PROTEIN-RELATED"/>
    <property type="match status" value="1"/>
</dbReference>
<dbReference type="OrthoDB" id="191139at2759"/>
<dbReference type="InterPro" id="IPR002347">
    <property type="entry name" value="SDR_fam"/>
</dbReference>
<evidence type="ECO:0000256" key="3">
    <source>
        <dbReference type="SAM" id="Phobius"/>
    </source>
</evidence>
<keyword evidence="3" id="KW-0472">Membrane</keyword>
<dbReference type="GO" id="GO:0016491">
    <property type="term" value="F:oxidoreductase activity"/>
    <property type="evidence" value="ECO:0007669"/>
    <property type="project" value="UniProtKB-KW"/>
</dbReference>
<dbReference type="Gene3D" id="3.40.50.720">
    <property type="entry name" value="NAD(P)-binding Rossmann-like Domain"/>
    <property type="match status" value="1"/>
</dbReference>
<dbReference type="AlphaFoldDB" id="A0A0N4VFR5"/>
<sequence length="328" mass="37211">MAEAGFIETLLIFEWRWIVLIVFVFLLRLGLNLEMIPIFDFRHYFKGAQFKQRVSAKNLIAVVTGCNCGIGKQIVRELNLRGAKVYMLCRSKDRGSEALVELVKLGCNSERLILKVVDLSKFATIRAAVSEIEKEVNHIDILVNNAGVMMYPKFRLTDDGHEYVWQTNYLGHFLLTELLFNLLKSSPSARIVNVSAMAHYYSDPLDLEKIDGREDWDPRQSYAKSKLAMIMHASELTKHFRVTEASNITINSCHPGLCNTHLMRHTPLVKKPLNFITAPFRWFLLKTPKDGAQTPLYLALSKGVSGVSGIFLLLNSSCFILAHFLSCL</sequence>
<evidence type="ECO:0000256" key="2">
    <source>
        <dbReference type="RuleBase" id="RU000363"/>
    </source>
</evidence>
<name>A0A0N4VFR5_ENTVE</name>
<evidence type="ECO:0000256" key="1">
    <source>
        <dbReference type="ARBA" id="ARBA00023002"/>
    </source>
</evidence>
<reference evidence="6" key="1">
    <citation type="submission" date="2017-02" db="UniProtKB">
        <authorList>
            <consortium name="WormBaseParasite"/>
        </authorList>
    </citation>
    <scope>IDENTIFICATION</scope>
</reference>
<keyword evidence="1" id="KW-0560">Oxidoreductase</keyword>
<evidence type="ECO:0000313" key="5">
    <source>
        <dbReference type="Proteomes" id="UP000274131"/>
    </source>
</evidence>
<dbReference type="STRING" id="51028.A0A0N4VFR5"/>
<keyword evidence="5" id="KW-1185">Reference proteome</keyword>
<protein>
    <submittedName>
        <fullName evidence="6">Retinol dehydrogenase 14</fullName>
    </submittedName>
</protein>
<reference evidence="4 5" key="2">
    <citation type="submission" date="2018-10" db="EMBL/GenBank/DDBJ databases">
        <authorList>
            <consortium name="Pathogen Informatics"/>
        </authorList>
    </citation>
    <scope>NUCLEOTIDE SEQUENCE [LARGE SCALE GENOMIC DNA]</scope>
</reference>
<dbReference type="PRINTS" id="PR00081">
    <property type="entry name" value="GDHRDH"/>
</dbReference>
<keyword evidence="3" id="KW-0812">Transmembrane</keyword>
<dbReference type="PANTHER" id="PTHR43157:SF31">
    <property type="entry name" value="PHOSPHATIDYLINOSITOL-GLYCAN BIOSYNTHESIS CLASS F PROTEIN"/>
    <property type="match status" value="1"/>
</dbReference>
<comment type="similarity">
    <text evidence="2">Belongs to the short-chain dehydrogenases/reductases (SDR) family.</text>
</comment>
<evidence type="ECO:0000313" key="4">
    <source>
        <dbReference type="EMBL" id="VDD94251.1"/>
    </source>
</evidence>
<dbReference type="Pfam" id="PF00106">
    <property type="entry name" value="adh_short"/>
    <property type="match status" value="1"/>
</dbReference>
<dbReference type="EMBL" id="UXUI01009747">
    <property type="protein sequence ID" value="VDD94251.1"/>
    <property type="molecule type" value="Genomic_DNA"/>
</dbReference>
<accession>A0A0N4VFR5</accession>